<dbReference type="GO" id="GO:0019748">
    <property type="term" value="P:secondary metabolic process"/>
    <property type="evidence" value="ECO:0007669"/>
    <property type="project" value="TreeGrafter"/>
</dbReference>
<sequence length="323" mass="36747">MVPPIITLEEHWLSEVCLSTTKDPYIEMFKQNTTLFNRLAEAGPVRIQSMDAGKVTLQVVNHGPRDMTPEECRAANNELAAIVEKYKKRFVAFAMVPMHYPAEAAKELARCIKELGFCGSLIANRDNETYFDGPEYDVFWEAAQALDTPIYMHPTWPTDNILKSMYQGNYSPAVAVQLASSGFGWHADVATHVLKLYCAGTFDKFPRLKLIIGHMGETLPFMLQRIDSFSPMWRPGARTFRQVYDDNIWITTSGNWSLDPMYCILRNTKIEKIMYSVDYPFASNEAGLEWVEELEKSGLVTAEELDRICYKNAEALMGIKIPK</sequence>
<dbReference type="OrthoDB" id="432010at2759"/>
<dbReference type="Proteomes" id="UP000785200">
    <property type="component" value="Unassembled WGS sequence"/>
</dbReference>
<dbReference type="GO" id="GO:0016787">
    <property type="term" value="F:hydrolase activity"/>
    <property type="evidence" value="ECO:0007669"/>
    <property type="project" value="InterPro"/>
</dbReference>
<feature type="domain" description="Amidohydrolase-related" evidence="4">
    <location>
        <begin position="46"/>
        <end position="318"/>
    </location>
</feature>
<gene>
    <name evidence="5" type="ORF">D0Z07_8817</name>
</gene>
<keyword evidence="6" id="KW-1185">Reference proteome</keyword>
<dbReference type="Pfam" id="PF04909">
    <property type="entry name" value="Amidohydro_2"/>
    <property type="match status" value="1"/>
</dbReference>
<dbReference type="InterPro" id="IPR032466">
    <property type="entry name" value="Metal_Hydrolase"/>
</dbReference>
<evidence type="ECO:0000256" key="2">
    <source>
        <dbReference type="ARBA" id="ARBA00023239"/>
    </source>
</evidence>
<accession>A0A9P6SK43</accession>
<dbReference type="InterPro" id="IPR006680">
    <property type="entry name" value="Amidohydro-rel"/>
</dbReference>
<comment type="caution">
    <text evidence="5">The sequence shown here is derived from an EMBL/GenBank/DDBJ whole genome shotgun (WGS) entry which is preliminary data.</text>
</comment>
<evidence type="ECO:0000256" key="1">
    <source>
        <dbReference type="ARBA" id="ARBA00022793"/>
    </source>
</evidence>
<dbReference type="PANTHER" id="PTHR21240:SF30">
    <property type="entry name" value="AMIDOHYDROLASE-RELATED DOMAIN-CONTAINING PROTEIN-RELATED"/>
    <property type="match status" value="1"/>
</dbReference>
<evidence type="ECO:0000313" key="5">
    <source>
        <dbReference type="EMBL" id="KAG0645399.1"/>
    </source>
</evidence>
<dbReference type="GO" id="GO:0016831">
    <property type="term" value="F:carboxy-lyase activity"/>
    <property type="evidence" value="ECO:0007669"/>
    <property type="project" value="UniProtKB-KW"/>
</dbReference>
<evidence type="ECO:0000256" key="3">
    <source>
        <dbReference type="RuleBase" id="RU366045"/>
    </source>
</evidence>
<reference evidence="5" key="1">
    <citation type="submission" date="2019-07" db="EMBL/GenBank/DDBJ databases">
        <title>Hyphodiscus hymeniophilus genome sequencing and assembly.</title>
        <authorList>
            <person name="Kramer G."/>
            <person name="Nodwell J."/>
        </authorList>
    </citation>
    <scope>NUCLEOTIDE SEQUENCE</scope>
    <source>
        <strain evidence="5">ATCC 34498</strain>
    </source>
</reference>
<protein>
    <submittedName>
        <fullName evidence="5">Decarboxylase orsB</fullName>
    </submittedName>
</protein>
<keyword evidence="1 3" id="KW-0210">Decarboxylase</keyword>
<proteinExistence type="inferred from homology"/>
<dbReference type="Gene3D" id="3.20.20.140">
    <property type="entry name" value="Metal-dependent hydrolases"/>
    <property type="match status" value="1"/>
</dbReference>
<evidence type="ECO:0000313" key="6">
    <source>
        <dbReference type="Proteomes" id="UP000785200"/>
    </source>
</evidence>
<dbReference type="SUPFAM" id="SSF51556">
    <property type="entry name" value="Metallo-dependent hydrolases"/>
    <property type="match status" value="1"/>
</dbReference>
<organism evidence="5 6">
    <name type="scientific">Hyphodiscus hymeniophilus</name>
    <dbReference type="NCBI Taxonomy" id="353542"/>
    <lineage>
        <taxon>Eukaryota</taxon>
        <taxon>Fungi</taxon>
        <taxon>Dikarya</taxon>
        <taxon>Ascomycota</taxon>
        <taxon>Pezizomycotina</taxon>
        <taxon>Leotiomycetes</taxon>
        <taxon>Helotiales</taxon>
        <taxon>Hyphodiscaceae</taxon>
        <taxon>Hyphodiscus</taxon>
    </lineage>
</organism>
<keyword evidence="2 3" id="KW-0456">Lyase</keyword>
<evidence type="ECO:0000259" key="4">
    <source>
        <dbReference type="Pfam" id="PF04909"/>
    </source>
</evidence>
<comment type="similarity">
    <text evidence="3">Belongs to the metallo-dependent hydrolases superfamily.</text>
</comment>
<dbReference type="PANTHER" id="PTHR21240">
    <property type="entry name" value="2-AMINO-3-CARBOXYLMUCONATE-6-SEMIALDEHYDE DECARBOXYLASE"/>
    <property type="match status" value="1"/>
</dbReference>
<name>A0A9P6SK43_9HELO</name>
<dbReference type="AlphaFoldDB" id="A0A9P6SK43"/>
<dbReference type="EMBL" id="VNKQ01000019">
    <property type="protein sequence ID" value="KAG0645399.1"/>
    <property type="molecule type" value="Genomic_DNA"/>
</dbReference>
<dbReference type="InterPro" id="IPR032465">
    <property type="entry name" value="ACMSD"/>
</dbReference>
<dbReference type="GO" id="GO:0005829">
    <property type="term" value="C:cytosol"/>
    <property type="evidence" value="ECO:0007669"/>
    <property type="project" value="TreeGrafter"/>
</dbReference>